<sequence>MFSINTVVHLIVTALNAISILILILGVSKATVDFIRNEWRKLSPLETSKHNNIIKNYLGTYILLSLEILIAADIIESIMNPTVQDILILAAVVIIRTVISYFLGKEIEHTVLD</sequence>
<protein>
    <recommendedName>
        <fullName evidence="4">DUF1622 domain-containing protein</fullName>
    </recommendedName>
</protein>
<dbReference type="InterPro" id="IPR012427">
    <property type="entry name" value="DUF1622"/>
</dbReference>
<keyword evidence="3" id="KW-1185">Reference proteome</keyword>
<dbReference type="GeneID" id="98569093"/>
<accession>A0A429ZH90</accession>
<keyword evidence="1" id="KW-1133">Transmembrane helix</keyword>
<keyword evidence="1" id="KW-0472">Membrane</keyword>
<evidence type="ECO:0000313" key="3">
    <source>
        <dbReference type="Proteomes" id="UP000287239"/>
    </source>
</evidence>
<evidence type="ECO:0000256" key="1">
    <source>
        <dbReference type="SAM" id="Phobius"/>
    </source>
</evidence>
<keyword evidence="1" id="KW-0812">Transmembrane</keyword>
<dbReference type="PANTHER" id="PTHR38468">
    <property type="entry name" value="SLL0939 PROTEIN"/>
    <property type="match status" value="1"/>
</dbReference>
<feature type="transmembrane region" description="Helical" evidence="1">
    <location>
        <begin position="53"/>
        <end position="74"/>
    </location>
</feature>
<dbReference type="AlphaFoldDB" id="A0A429ZH90"/>
<gene>
    <name evidence="2" type="ORF">CBF35_12155</name>
</gene>
<dbReference type="EMBL" id="NGJU01000020">
    <property type="protein sequence ID" value="RST93027.1"/>
    <property type="molecule type" value="Genomic_DNA"/>
</dbReference>
<evidence type="ECO:0000313" key="2">
    <source>
        <dbReference type="EMBL" id="RST93027.1"/>
    </source>
</evidence>
<dbReference type="Proteomes" id="UP000287239">
    <property type="component" value="Unassembled WGS sequence"/>
</dbReference>
<feature type="transmembrane region" description="Helical" evidence="1">
    <location>
        <begin position="6"/>
        <end position="32"/>
    </location>
</feature>
<name>A0A429ZH90_9ENTE</name>
<dbReference type="RefSeq" id="WP_126781487.1">
    <property type="nucleotide sequence ID" value="NZ_CP177121.1"/>
</dbReference>
<comment type="caution">
    <text evidence="2">The sequence shown here is derived from an EMBL/GenBank/DDBJ whole genome shotgun (WGS) entry which is preliminary data.</text>
</comment>
<reference evidence="2 3" key="1">
    <citation type="submission" date="2017-05" db="EMBL/GenBank/DDBJ databases">
        <title>Vagococcus spp. assemblies.</title>
        <authorList>
            <person name="Gulvik C.A."/>
        </authorList>
    </citation>
    <scope>NUCLEOTIDE SEQUENCE [LARGE SCALE GENOMIC DNA]</scope>
    <source>
        <strain evidence="2 3">NCFB 2777</strain>
    </source>
</reference>
<evidence type="ECO:0008006" key="4">
    <source>
        <dbReference type="Google" id="ProtNLM"/>
    </source>
</evidence>
<organism evidence="2 3">
    <name type="scientific">Vagococcus salmoninarum</name>
    <dbReference type="NCBI Taxonomy" id="2739"/>
    <lineage>
        <taxon>Bacteria</taxon>
        <taxon>Bacillati</taxon>
        <taxon>Bacillota</taxon>
        <taxon>Bacilli</taxon>
        <taxon>Lactobacillales</taxon>
        <taxon>Enterococcaceae</taxon>
        <taxon>Vagococcus</taxon>
    </lineage>
</organism>
<feature type="transmembrane region" description="Helical" evidence="1">
    <location>
        <begin position="86"/>
        <end position="104"/>
    </location>
</feature>
<dbReference type="OrthoDB" id="1701800at2"/>
<dbReference type="Pfam" id="PF07784">
    <property type="entry name" value="DUF1622"/>
    <property type="match status" value="1"/>
</dbReference>
<dbReference type="PANTHER" id="PTHR38468:SF1">
    <property type="entry name" value="SLL0939 PROTEIN"/>
    <property type="match status" value="1"/>
</dbReference>
<proteinExistence type="predicted"/>